<dbReference type="GO" id="GO:0003700">
    <property type="term" value="F:DNA-binding transcription factor activity"/>
    <property type="evidence" value="ECO:0007669"/>
    <property type="project" value="InterPro"/>
</dbReference>
<reference evidence="7" key="1">
    <citation type="submission" date="2016-11" db="UniProtKB">
        <authorList>
            <consortium name="WormBaseParasite"/>
        </authorList>
    </citation>
    <scope>IDENTIFICATION</scope>
</reference>
<sequence length="969" mass="107394">QADPDDSTRRSLRPLADSTAAVAAGATPEDADDEEELEEELEEEDEECVIMAATAAEEAEFAASTAYGGYHHSQHPQLHHPQQQQPVPKIARYDFSLGASSSASSLAAIGGDVPAECKTVMRRAYKALKGAGPHLFDFSQPFGADVNQRVAAQVMTKAKELAIGKGWPDDIWQSLPKRSRLDMIFLTFKHNNKQRSKLFKLSRRQRSFELVATSLSTDELEKFRVILTRDYTSSDEECGSGGSDQLRVRELPWESDEVKRLKRQLDQVYADNCATTKQRQQLAKSIRDPMRARSQRPPPEGAPDWALKPAPSSPTGASASGARPYPASLDIGSGVAAMRNELRSLYNSLWNGFLTLKFRRIVDPVVLRHLRYLTEVDCANAQNDCIQRAYEFLNEVCQAVSDSYDSDIRSAGASEMAMTLEDEKMAELSVLKAKFEKEPHELVRLMQACLMEESRLLARTAAAESQGPASGAAPKRPSSSDSALLDAALDTNRKLRRIAVDQQQQPVPDPASLEAELRSQHEALVGQLNSRESLINSPSSGRDSDRLGRELSCVLDSLLRLYEANPLPRLAAMAGDLLTRSLLILTQDDQVIKQRKSNYCLSLRYLAGDFLQPDRLYEFKVGVLSDDCQSVETIEPQSSAGRAVRHCNSLGSRIDLRFSFPQLPAGRSCRRGRAADVCAQKRALEVYVNLAAPRLGHPSLRASARSLPVVFVTHDQQKAAAYATVCYDDLFRETDVFNDWRRLERRRGSFDVAPSVPAERALLMLDSLARRQLMQPLLSVHMDYFRRKLVALSDSATAEVTFDQIAKSKLAEFNSRSLWDFFYQCVRLIKQHCLSLWRHRLLLGFVEKAEAERLVLASNRPGAFLVRLSESTGRLSVTRCPRLGQAESLDPFTDAELQAAPLADRLFSEPGLVWLLDAEGRCLAKADALADHVNRSGAADRPPAADGYVPRRRGQTGDCGCGCGLLDAS</sequence>
<dbReference type="InterPro" id="IPR001217">
    <property type="entry name" value="STAT"/>
</dbReference>
<feature type="domain" description="SH2" evidence="5">
    <location>
        <begin position="837"/>
        <end position="878"/>
    </location>
</feature>
<feature type="compositionally biased region" description="Acidic residues" evidence="4">
    <location>
        <begin position="29"/>
        <end position="46"/>
    </location>
</feature>
<feature type="region of interest" description="Disordered" evidence="4">
    <location>
        <begin position="1"/>
        <end position="46"/>
    </location>
</feature>
<dbReference type="Proteomes" id="UP000095280">
    <property type="component" value="Unplaced"/>
</dbReference>
<protein>
    <submittedName>
        <fullName evidence="7">SH2 domain-containing protein</fullName>
    </submittedName>
</protein>
<evidence type="ECO:0000256" key="1">
    <source>
        <dbReference type="ARBA" id="ARBA00005586"/>
    </source>
</evidence>
<keyword evidence="6" id="KW-1185">Reference proteome</keyword>
<dbReference type="Gene3D" id="3.30.505.10">
    <property type="entry name" value="SH2 domain"/>
    <property type="match status" value="1"/>
</dbReference>
<comment type="similarity">
    <text evidence="1">Belongs to the transcription factor STAT family.</text>
</comment>
<name>A0A1I8G044_9PLAT</name>
<feature type="region of interest" description="Disordered" evidence="4">
    <location>
        <begin position="461"/>
        <end position="482"/>
    </location>
</feature>
<dbReference type="Pfam" id="PF00017">
    <property type="entry name" value="SH2"/>
    <property type="match status" value="1"/>
</dbReference>
<dbReference type="WBParaSite" id="maker-uti_cns_0000387-snap-gene-1.5-mRNA-1">
    <property type="protein sequence ID" value="maker-uti_cns_0000387-snap-gene-1.5-mRNA-1"/>
    <property type="gene ID" value="maker-uti_cns_0000387-snap-gene-1.5"/>
</dbReference>
<keyword evidence="2 3" id="KW-0727">SH2 domain</keyword>
<dbReference type="InterPro" id="IPR036860">
    <property type="entry name" value="SH2_dom_sf"/>
</dbReference>
<proteinExistence type="inferred from homology"/>
<feature type="region of interest" description="Disordered" evidence="4">
    <location>
        <begin position="279"/>
        <end position="323"/>
    </location>
</feature>
<evidence type="ECO:0000256" key="4">
    <source>
        <dbReference type="SAM" id="MobiDB-lite"/>
    </source>
</evidence>
<dbReference type="SUPFAM" id="SSF49417">
    <property type="entry name" value="p53-like transcription factors"/>
    <property type="match status" value="1"/>
</dbReference>
<evidence type="ECO:0000259" key="5">
    <source>
        <dbReference type="PROSITE" id="PS50001"/>
    </source>
</evidence>
<evidence type="ECO:0000313" key="7">
    <source>
        <dbReference type="WBParaSite" id="maker-uti_cns_0000387-snap-gene-1.5-mRNA-1"/>
    </source>
</evidence>
<dbReference type="GO" id="GO:0007165">
    <property type="term" value="P:signal transduction"/>
    <property type="evidence" value="ECO:0007669"/>
    <property type="project" value="InterPro"/>
</dbReference>
<organism evidence="6 7">
    <name type="scientific">Macrostomum lignano</name>
    <dbReference type="NCBI Taxonomy" id="282301"/>
    <lineage>
        <taxon>Eukaryota</taxon>
        <taxon>Metazoa</taxon>
        <taxon>Spiralia</taxon>
        <taxon>Lophotrochozoa</taxon>
        <taxon>Platyhelminthes</taxon>
        <taxon>Rhabditophora</taxon>
        <taxon>Macrostomorpha</taxon>
        <taxon>Macrostomida</taxon>
        <taxon>Macrostomidae</taxon>
        <taxon>Macrostomum</taxon>
    </lineage>
</organism>
<dbReference type="PROSITE" id="PS50001">
    <property type="entry name" value="SH2"/>
    <property type="match status" value="1"/>
</dbReference>
<dbReference type="AlphaFoldDB" id="A0A1I8G044"/>
<dbReference type="InterPro" id="IPR000980">
    <property type="entry name" value="SH2"/>
</dbReference>
<evidence type="ECO:0000313" key="6">
    <source>
        <dbReference type="Proteomes" id="UP000095280"/>
    </source>
</evidence>
<dbReference type="PANTHER" id="PTHR11801">
    <property type="entry name" value="SIGNAL TRANSDUCER AND ACTIVATOR OF TRANSCRIPTION"/>
    <property type="match status" value="1"/>
</dbReference>
<feature type="compositionally biased region" description="Low complexity" evidence="4">
    <location>
        <begin position="309"/>
        <end position="323"/>
    </location>
</feature>
<dbReference type="InterPro" id="IPR008967">
    <property type="entry name" value="p53-like_TF_DNA-bd_sf"/>
</dbReference>
<evidence type="ECO:0000256" key="3">
    <source>
        <dbReference type="PROSITE-ProRule" id="PRU00191"/>
    </source>
</evidence>
<accession>A0A1I8G044</accession>
<evidence type="ECO:0000256" key="2">
    <source>
        <dbReference type="ARBA" id="ARBA00022999"/>
    </source>
</evidence>
<feature type="compositionally biased region" description="Low complexity" evidence="4">
    <location>
        <begin position="16"/>
        <end position="28"/>
    </location>
</feature>
<dbReference type="SUPFAM" id="SSF55550">
    <property type="entry name" value="SH2 domain"/>
    <property type="match status" value="1"/>
</dbReference>
<dbReference type="Gene3D" id="1.10.238.10">
    <property type="entry name" value="EF-hand"/>
    <property type="match status" value="1"/>
</dbReference>